<keyword evidence="2" id="KW-1185">Reference proteome</keyword>
<evidence type="ECO:0008006" key="3">
    <source>
        <dbReference type="Google" id="ProtNLM"/>
    </source>
</evidence>
<protein>
    <recommendedName>
        <fullName evidence="3">Lipoprotein</fullName>
    </recommendedName>
</protein>
<dbReference type="PROSITE" id="PS51257">
    <property type="entry name" value="PROKAR_LIPOPROTEIN"/>
    <property type="match status" value="1"/>
</dbReference>
<dbReference type="RefSeq" id="WP_154810857.1">
    <property type="nucleotide sequence ID" value="NZ_VIAQ01000020.1"/>
</dbReference>
<name>A0A7Z8P1F2_9EURY</name>
<proteinExistence type="predicted"/>
<comment type="caution">
    <text evidence="1">The sequence shown here is derived from an EMBL/GenBank/DDBJ whole genome shotgun (WGS) entry which is preliminary data.</text>
</comment>
<dbReference type="AlphaFoldDB" id="A0A7Z8P1F2"/>
<evidence type="ECO:0000313" key="1">
    <source>
        <dbReference type="EMBL" id="TQD23542.1"/>
    </source>
</evidence>
<evidence type="ECO:0000313" key="2">
    <source>
        <dbReference type="Proteomes" id="UP000319335"/>
    </source>
</evidence>
<sequence>MKSIYVIIIVSLLILTTGCVSTNTPEETVTSFAYSASTGDSNTCYELMSSEYKNNTTLDDFATSIQDDGDSWYEYKFISVIEGSKKLNKNSAFLEVEYEKESISDDKSFGLTKLLGKALGQEYVFTKRIELINESDGWKIKDFHVELR</sequence>
<dbReference type="OrthoDB" id="124677at2157"/>
<gene>
    <name evidence="1" type="ORF">FKV42_13545</name>
</gene>
<organism evidence="1 2">
    <name type="scientific">Methanolobus vulcani</name>
    <dbReference type="NCBI Taxonomy" id="38026"/>
    <lineage>
        <taxon>Archaea</taxon>
        <taxon>Methanobacteriati</taxon>
        <taxon>Methanobacteriota</taxon>
        <taxon>Stenosarchaea group</taxon>
        <taxon>Methanomicrobia</taxon>
        <taxon>Methanosarcinales</taxon>
        <taxon>Methanosarcinaceae</taxon>
        <taxon>Methanolobus</taxon>
    </lineage>
</organism>
<dbReference type="Gene3D" id="3.10.450.50">
    <property type="match status" value="1"/>
</dbReference>
<accession>A0A7Z8P1F2</accession>
<dbReference type="EMBL" id="VIAQ01000020">
    <property type="protein sequence ID" value="TQD23542.1"/>
    <property type="molecule type" value="Genomic_DNA"/>
</dbReference>
<reference evidence="1 2" key="1">
    <citation type="submission" date="2019-06" db="EMBL/GenBank/DDBJ databases">
        <title>Draft genome sequence of Methanolobus vulcani B1d.</title>
        <authorList>
            <person name="Creighbaum A.J."/>
            <person name="Ticak T."/>
            <person name="Hariraju D."/>
            <person name="Arivett B.A."/>
            <person name="Ferguson D.J.Jr."/>
        </authorList>
    </citation>
    <scope>NUCLEOTIDE SEQUENCE [LARGE SCALE GENOMIC DNA]</scope>
    <source>
        <strain evidence="1 2">B1d</strain>
    </source>
</reference>
<dbReference type="Proteomes" id="UP000319335">
    <property type="component" value="Unassembled WGS sequence"/>
</dbReference>